<keyword evidence="2" id="KW-1185">Reference proteome</keyword>
<evidence type="ECO:0000313" key="1">
    <source>
        <dbReference type="EMBL" id="ASK51232.1"/>
    </source>
</evidence>
<dbReference type="Proteomes" id="UP000217428">
    <property type="component" value="Segment"/>
</dbReference>
<gene>
    <name evidence="1" type="ORF">EPTV-WA-031</name>
</gene>
<reference evidence="1 2" key="1">
    <citation type="journal article" date="2017" name="Virus Genes">
        <title>Characterization of Eptesipoxvirus, a novel poxvirus from a microchiropteran bat.</title>
        <authorList>
            <person name="Tu S.L."/>
            <person name="Nakazawa Y."/>
            <person name="Gao J."/>
            <person name="Wilkins K."/>
            <person name="Gallardo-Romero N."/>
            <person name="Li Y."/>
            <person name="Emerson G.L."/>
            <person name="Carroll D.S."/>
            <person name="Upton C."/>
        </authorList>
    </citation>
    <scope>NUCLEOTIDE SEQUENCE [LARGE SCALE GENOMIC DNA]</scope>
    <source>
        <strain evidence="1 2">Washington</strain>
    </source>
</reference>
<sequence length="66" mass="7784">MKLFKFFKKTHKPKRQPSKWISSLDVRSGNIVITDSKSCMDLSYINVNKELNQAATPNLERRRKIF</sequence>
<protein>
    <submittedName>
        <fullName evidence="1">Uncharacterized protein</fullName>
    </submittedName>
</protein>
<organism evidence="1 2">
    <name type="scientific">Eptesipox virus</name>
    <dbReference type="NCBI Taxonomy" id="1329402"/>
    <lineage>
        <taxon>Viruses</taxon>
        <taxon>Varidnaviria</taxon>
        <taxon>Bamfordvirae</taxon>
        <taxon>Nucleocytoviricota</taxon>
        <taxon>Pokkesviricetes</taxon>
        <taxon>Chitovirales</taxon>
        <taxon>Poxviridae</taxon>
        <taxon>Chordopoxvirinae</taxon>
        <taxon>Vespertilionpoxvirus</taxon>
        <taxon>Vespertilionpoxvirus eptesipox</taxon>
    </lineage>
</organism>
<proteinExistence type="predicted"/>
<name>A0A220T695_9POXV</name>
<accession>A0A220T695</accession>
<dbReference type="EMBL" id="KY747497">
    <property type="protein sequence ID" value="ASK51232.1"/>
    <property type="molecule type" value="Genomic_DNA"/>
</dbReference>
<evidence type="ECO:0000313" key="2">
    <source>
        <dbReference type="Proteomes" id="UP000217428"/>
    </source>
</evidence>